<evidence type="ECO:0000313" key="1">
    <source>
        <dbReference type="EMBL" id="CAD8128633.1"/>
    </source>
</evidence>
<comment type="caution">
    <text evidence="1">The sequence shown here is derived from an EMBL/GenBank/DDBJ whole genome shotgun (WGS) entry which is preliminary data.</text>
</comment>
<accession>A0A8S1RMM9</accession>
<organism evidence="1 2">
    <name type="scientific">Paramecium sonneborni</name>
    <dbReference type="NCBI Taxonomy" id="65129"/>
    <lineage>
        <taxon>Eukaryota</taxon>
        <taxon>Sar</taxon>
        <taxon>Alveolata</taxon>
        <taxon>Ciliophora</taxon>
        <taxon>Intramacronucleata</taxon>
        <taxon>Oligohymenophorea</taxon>
        <taxon>Peniculida</taxon>
        <taxon>Parameciidae</taxon>
        <taxon>Paramecium</taxon>
    </lineage>
</organism>
<name>A0A8S1RMM9_9CILI</name>
<dbReference type="EMBL" id="CAJJDN010000192">
    <property type="protein sequence ID" value="CAD8128633.1"/>
    <property type="molecule type" value="Genomic_DNA"/>
</dbReference>
<sequence>MGNTLYTNKEFTSTTNSDIFQVNNAMFLWLYQNNLISIYPFFNLINPSTFEPKYFYRIYQFYVYSNAEIYVSISLHFKMNHYLIIKSLTLSFGIEEQNYKANSQSYPQDQYDQYFMRNVYEVFFDFASTRILYCPTWIPINKLVFEAIRSIIHILFSSKYIIIITQSNIYEIINFQKIMNLCYPKIKQFQIIKNFWGIIISVKFHSLQVDIQSYSSSKNKLIFKSKSKLIKDYKSQRILSSKIIQNMKF</sequence>
<reference evidence="1" key="1">
    <citation type="submission" date="2021-01" db="EMBL/GenBank/DDBJ databases">
        <authorList>
            <consortium name="Genoscope - CEA"/>
            <person name="William W."/>
        </authorList>
    </citation>
    <scope>NUCLEOTIDE SEQUENCE</scope>
</reference>
<evidence type="ECO:0000313" key="2">
    <source>
        <dbReference type="Proteomes" id="UP000692954"/>
    </source>
</evidence>
<dbReference type="AlphaFoldDB" id="A0A8S1RMM9"/>
<proteinExistence type="predicted"/>
<protein>
    <submittedName>
        <fullName evidence="1">Uncharacterized protein</fullName>
    </submittedName>
</protein>
<keyword evidence="2" id="KW-1185">Reference proteome</keyword>
<gene>
    <name evidence="1" type="ORF">PSON_ATCC_30995.1.T1920061</name>
</gene>
<dbReference type="Proteomes" id="UP000692954">
    <property type="component" value="Unassembled WGS sequence"/>
</dbReference>